<feature type="region of interest" description="Disordered" evidence="1">
    <location>
        <begin position="88"/>
        <end position="107"/>
    </location>
</feature>
<proteinExistence type="predicted"/>
<dbReference type="EMBL" id="JAWDGP010003892">
    <property type="protein sequence ID" value="KAK3769705.1"/>
    <property type="molecule type" value="Genomic_DNA"/>
</dbReference>
<keyword evidence="3" id="KW-1185">Reference proteome</keyword>
<evidence type="ECO:0000313" key="3">
    <source>
        <dbReference type="Proteomes" id="UP001283361"/>
    </source>
</evidence>
<protein>
    <submittedName>
        <fullName evidence="2">Uncharacterized protein</fullName>
    </submittedName>
</protein>
<reference evidence="2" key="1">
    <citation type="journal article" date="2023" name="G3 (Bethesda)">
        <title>A reference genome for the long-term kleptoplast-retaining sea slug Elysia crispata morphotype clarki.</title>
        <authorList>
            <person name="Eastman K.E."/>
            <person name="Pendleton A.L."/>
            <person name="Shaikh M.A."/>
            <person name="Suttiyut T."/>
            <person name="Ogas R."/>
            <person name="Tomko P."/>
            <person name="Gavelis G."/>
            <person name="Widhalm J.R."/>
            <person name="Wisecaver J.H."/>
        </authorList>
    </citation>
    <scope>NUCLEOTIDE SEQUENCE</scope>
    <source>
        <strain evidence="2">ECLA1</strain>
    </source>
</reference>
<organism evidence="2 3">
    <name type="scientific">Elysia crispata</name>
    <name type="common">lettuce slug</name>
    <dbReference type="NCBI Taxonomy" id="231223"/>
    <lineage>
        <taxon>Eukaryota</taxon>
        <taxon>Metazoa</taxon>
        <taxon>Spiralia</taxon>
        <taxon>Lophotrochozoa</taxon>
        <taxon>Mollusca</taxon>
        <taxon>Gastropoda</taxon>
        <taxon>Heterobranchia</taxon>
        <taxon>Euthyneura</taxon>
        <taxon>Panpulmonata</taxon>
        <taxon>Sacoglossa</taxon>
        <taxon>Placobranchoidea</taxon>
        <taxon>Plakobranchidae</taxon>
        <taxon>Elysia</taxon>
    </lineage>
</organism>
<evidence type="ECO:0000256" key="1">
    <source>
        <dbReference type="SAM" id="MobiDB-lite"/>
    </source>
</evidence>
<name>A0AAE0ZI85_9GAST</name>
<evidence type="ECO:0000313" key="2">
    <source>
        <dbReference type="EMBL" id="KAK3769705.1"/>
    </source>
</evidence>
<dbReference type="Proteomes" id="UP001283361">
    <property type="component" value="Unassembled WGS sequence"/>
</dbReference>
<sequence length="107" mass="11762">MDLQEKPAKRITDIDQRTDRSTLVATCGAFQTSCSAVSLMCLPYNGYKTISLLFCKPGKPPSSVKQKKAGKAKRHNNPLNEIWSMLSPGRNFLSTDTDASASEKLKP</sequence>
<gene>
    <name evidence="2" type="ORF">RRG08_004954</name>
</gene>
<comment type="caution">
    <text evidence="2">The sequence shown here is derived from an EMBL/GenBank/DDBJ whole genome shotgun (WGS) entry which is preliminary data.</text>
</comment>
<accession>A0AAE0ZI85</accession>
<dbReference type="AlphaFoldDB" id="A0AAE0ZI85"/>